<dbReference type="PANTHER" id="PTHR13767">
    <property type="entry name" value="TRNA-PSEUDOURIDINE SYNTHASE"/>
    <property type="match status" value="1"/>
</dbReference>
<dbReference type="CDD" id="cd02573">
    <property type="entry name" value="PseudoU_synth_EcTruB"/>
    <property type="match status" value="1"/>
</dbReference>
<feature type="active site" description="Nucleophile" evidence="5">
    <location>
        <position position="78"/>
    </location>
</feature>
<dbReference type="InterPro" id="IPR014780">
    <property type="entry name" value="tRNA_psdUridine_synth_TruB"/>
</dbReference>
<reference evidence="7 8" key="1">
    <citation type="submission" date="2019-02" db="EMBL/GenBank/DDBJ databases">
        <title>Deep-cultivation of Planctomycetes and their phenomic and genomic characterization uncovers novel biology.</title>
        <authorList>
            <person name="Wiegand S."/>
            <person name="Jogler M."/>
            <person name="Boedeker C."/>
            <person name="Pinto D."/>
            <person name="Vollmers J."/>
            <person name="Rivas-Marin E."/>
            <person name="Kohn T."/>
            <person name="Peeters S.H."/>
            <person name="Heuer A."/>
            <person name="Rast P."/>
            <person name="Oberbeckmann S."/>
            <person name="Bunk B."/>
            <person name="Jeske O."/>
            <person name="Meyerdierks A."/>
            <person name="Storesund J.E."/>
            <person name="Kallscheuer N."/>
            <person name="Luecker S."/>
            <person name="Lage O.M."/>
            <person name="Pohl T."/>
            <person name="Merkel B.J."/>
            <person name="Hornburger P."/>
            <person name="Mueller R.-W."/>
            <person name="Bruemmer F."/>
            <person name="Labrenz M."/>
            <person name="Spormann A.M."/>
            <person name="Op Den Camp H."/>
            <person name="Overmann J."/>
            <person name="Amann R."/>
            <person name="Jetten M.S.M."/>
            <person name="Mascher T."/>
            <person name="Medema M.H."/>
            <person name="Devos D.P."/>
            <person name="Kaster A.-K."/>
            <person name="Ovreas L."/>
            <person name="Rohde M."/>
            <person name="Galperin M.Y."/>
            <person name="Jogler C."/>
        </authorList>
    </citation>
    <scope>NUCLEOTIDE SEQUENCE [LARGE SCALE GENOMIC DNA]</scope>
    <source>
        <strain evidence="7 8">Poly51</strain>
    </source>
</reference>
<dbReference type="EMBL" id="SJPW01000001">
    <property type="protein sequence ID" value="TWU60367.1"/>
    <property type="molecule type" value="Genomic_DNA"/>
</dbReference>
<keyword evidence="4 5" id="KW-0413">Isomerase</keyword>
<evidence type="ECO:0000256" key="2">
    <source>
        <dbReference type="ARBA" id="ARBA00005642"/>
    </source>
</evidence>
<evidence type="ECO:0000313" key="8">
    <source>
        <dbReference type="Proteomes" id="UP000318288"/>
    </source>
</evidence>
<evidence type="ECO:0000256" key="4">
    <source>
        <dbReference type="ARBA" id="ARBA00023235"/>
    </source>
</evidence>
<dbReference type="GO" id="GO:0031119">
    <property type="term" value="P:tRNA pseudouridine synthesis"/>
    <property type="evidence" value="ECO:0007669"/>
    <property type="project" value="UniProtKB-UniRule"/>
</dbReference>
<dbReference type="Pfam" id="PF01509">
    <property type="entry name" value="TruB_N"/>
    <property type="match status" value="1"/>
</dbReference>
<evidence type="ECO:0000256" key="1">
    <source>
        <dbReference type="ARBA" id="ARBA00000385"/>
    </source>
</evidence>
<evidence type="ECO:0000256" key="5">
    <source>
        <dbReference type="HAMAP-Rule" id="MF_01080"/>
    </source>
</evidence>
<evidence type="ECO:0000259" key="6">
    <source>
        <dbReference type="Pfam" id="PF01509"/>
    </source>
</evidence>
<organism evidence="7 8">
    <name type="scientific">Rubripirellula tenax</name>
    <dbReference type="NCBI Taxonomy" id="2528015"/>
    <lineage>
        <taxon>Bacteria</taxon>
        <taxon>Pseudomonadati</taxon>
        <taxon>Planctomycetota</taxon>
        <taxon>Planctomycetia</taxon>
        <taxon>Pirellulales</taxon>
        <taxon>Pirellulaceae</taxon>
        <taxon>Rubripirellula</taxon>
    </lineage>
</organism>
<dbReference type="PANTHER" id="PTHR13767:SF2">
    <property type="entry name" value="PSEUDOURIDYLATE SYNTHASE TRUB1"/>
    <property type="match status" value="1"/>
</dbReference>
<dbReference type="GO" id="GO:1990481">
    <property type="term" value="P:mRNA pseudouridine synthesis"/>
    <property type="evidence" value="ECO:0007669"/>
    <property type="project" value="TreeGrafter"/>
</dbReference>
<comment type="caution">
    <text evidence="7">The sequence shown here is derived from an EMBL/GenBank/DDBJ whole genome shotgun (WGS) entry which is preliminary data.</text>
</comment>
<keyword evidence="3 5" id="KW-0819">tRNA processing</keyword>
<dbReference type="InterPro" id="IPR002501">
    <property type="entry name" value="PsdUridine_synth_N"/>
</dbReference>
<dbReference type="OrthoDB" id="9802309at2"/>
<dbReference type="GO" id="GO:0003723">
    <property type="term" value="F:RNA binding"/>
    <property type="evidence" value="ECO:0007669"/>
    <property type="project" value="InterPro"/>
</dbReference>
<proteinExistence type="inferred from homology"/>
<comment type="catalytic activity">
    <reaction evidence="1 5">
        <text>uridine(55) in tRNA = pseudouridine(55) in tRNA</text>
        <dbReference type="Rhea" id="RHEA:42532"/>
        <dbReference type="Rhea" id="RHEA-COMP:10101"/>
        <dbReference type="Rhea" id="RHEA-COMP:10102"/>
        <dbReference type="ChEBI" id="CHEBI:65314"/>
        <dbReference type="ChEBI" id="CHEBI:65315"/>
        <dbReference type="EC" id="5.4.99.25"/>
    </reaction>
</comment>
<dbReference type="GO" id="GO:0160148">
    <property type="term" value="F:tRNA pseudouridine(55) synthase activity"/>
    <property type="evidence" value="ECO:0007669"/>
    <property type="project" value="UniProtKB-EC"/>
</dbReference>
<dbReference type="NCBIfam" id="TIGR00431">
    <property type="entry name" value="TruB"/>
    <property type="match status" value="1"/>
</dbReference>
<dbReference type="HAMAP" id="MF_01080">
    <property type="entry name" value="TruB_bact"/>
    <property type="match status" value="1"/>
</dbReference>
<keyword evidence="8" id="KW-1185">Reference proteome</keyword>
<dbReference type="InterPro" id="IPR020103">
    <property type="entry name" value="PsdUridine_synth_cat_dom_sf"/>
</dbReference>
<protein>
    <recommendedName>
        <fullName evidence="5">tRNA pseudouridine synthase B</fullName>
        <ecNumber evidence="5">5.4.99.25</ecNumber>
    </recommendedName>
    <alternativeName>
        <fullName evidence="5">tRNA pseudouridine(55) synthase</fullName>
        <shortName evidence="5">Psi55 synthase</shortName>
    </alternativeName>
    <alternativeName>
        <fullName evidence="5">tRNA pseudouridylate synthase</fullName>
    </alternativeName>
    <alternativeName>
        <fullName evidence="5">tRNA-uridine isomerase</fullName>
    </alternativeName>
</protein>
<feature type="domain" description="Pseudouridine synthase II N-terminal" evidence="6">
    <location>
        <begin position="69"/>
        <end position="211"/>
    </location>
</feature>
<sequence length="338" mass="36722">MSFGLAGYWSGLIFVKLSRLSRPQHPDAFQTTLFGFINCYKPPGMTSRDAVNVVQRRLKGLRTDDGAKVKVGHAGTLDPLAEGVLVMGVGRAVRLVPYVQQQPKHYRAKFLLGQSSESGDLEDGVQLHPDLPVPTAGQLNSAAATMVGQIQQTPPAHSAIWIDGKRAHERVRAGEVVEMPTRMVNVYSMQILNYSFPEVDVDVVCGGGTYIRTIGLDLGLAVGSTAVMAHLRREGVGSFVHTKSVSIERLREDDIEPMLLPPSMAISHMPQVAVNESESTRLGHGLSISIVNDVDESVDPDAEIAAVTEGGQIRGIVTRREGAWWPKRVFPVEVEAND</sequence>
<dbReference type="RefSeq" id="WP_146454102.1">
    <property type="nucleotide sequence ID" value="NZ_SJPW01000001.1"/>
</dbReference>
<name>A0A5C6FJX8_9BACT</name>
<dbReference type="Proteomes" id="UP000318288">
    <property type="component" value="Unassembled WGS sequence"/>
</dbReference>
<gene>
    <name evidence="5 7" type="primary">truB</name>
    <name evidence="7" type="ORF">Poly51_06420</name>
</gene>
<comment type="function">
    <text evidence="5">Responsible for synthesis of pseudouridine from uracil-55 in the psi GC loop of transfer RNAs.</text>
</comment>
<comment type="similarity">
    <text evidence="2 5">Belongs to the pseudouridine synthase TruB family. Type 1 subfamily.</text>
</comment>
<dbReference type="SUPFAM" id="SSF55120">
    <property type="entry name" value="Pseudouridine synthase"/>
    <property type="match status" value="1"/>
</dbReference>
<accession>A0A5C6FJX8</accession>
<dbReference type="Gene3D" id="3.30.2350.10">
    <property type="entry name" value="Pseudouridine synthase"/>
    <property type="match status" value="1"/>
</dbReference>
<dbReference type="AlphaFoldDB" id="A0A5C6FJX8"/>
<evidence type="ECO:0000256" key="3">
    <source>
        <dbReference type="ARBA" id="ARBA00022694"/>
    </source>
</evidence>
<dbReference type="EC" id="5.4.99.25" evidence="5"/>
<evidence type="ECO:0000313" key="7">
    <source>
        <dbReference type="EMBL" id="TWU60367.1"/>
    </source>
</evidence>